<dbReference type="SUPFAM" id="SSF90112">
    <property type="entry name" value="Neurotransmitter-gated ion-channel transmembrane pore"/>
    <property type="match status" value="1"/>
</dbReference>
<dbReference type="GO" id="GO:0045211">
    <property type="term" value="C:postsynaptic membrane"/>
    <property type="evidence" value="ECO:0007669"/>
    <property type="project" value="UniProtKB-SubCell"/>
</dbReference>
<evidence type="ECO:0000256" key="6">
    <source>
        <dbReference type="ARBA" id="ARBA00023018"/>
    </source>
</evidence>
<keyword evidence="15" id="KW-1071">Ligand-gated ion channel</keyword>
<dbReference type="Pfam" id="PF02932">
    <property type="entry name" value="Neur_chan_memb"/>
    <property type="match status" value="1"/>
</dbReference>
<evidence type="ECO:0000256" key="2">
    <source>
        <dbReference type="ARBA" id="ARBA00022475"/>
    </source>
</evidence>
<keyword evidence="11" id="KW-0869">Chloride channel</keyword>
<evidence type="ECO:0000256" key="1">
    <source>
        <dbReference type="ARBA" id="ARBA00022448"/>
    </source>
</evidence>
<evidence type="ECO:0000256" key="3">
    <source>
        <dbReference type="ARBA" id="ARBA00022692"/>
    </source>
</evidence>
<dbReference type="GO" id="GO:0034707">
    <property type="term" value="C:chloride channel complex"/>
    <property type="evidence" value="ECO:0007669"/>
    <property type="project" value="UniProtKB-KW"/>
</dbReference>
<dbReference type="GO" id="GO:0005254">
    <property type="term" value="F:chloride channel activity"/>
    <property type="evidence" value="ECO:0007669"/>
    <property type="project" value="UniProtKB-KW"/>
</dbReference>
<evidence type="ECO:0000256" key="4">
    <source>
        <dbReference type="ARBA" id="ARBA00022729"/>
    </source>
</evidence>
<dbReference type="InterPro" id="IPR001390">
    <property type="entry name" value="GABAAa_rcpt"/>
</dbReference>
<dbReference type="InterPro" id="IPR006202">
    <property type="entry name" value="Neur_chan_lig-bd"/>
</dbReference>
<keyword evidence="3 18" id="KW-0812">Transmembrane</keyword>
<name>A0A6J2XI66_SITOR</name>
<evidence type="ECO:0000313" key="22">
    <source>
        <dbReference type="RefSeq" id="XP_030751143.1"/>
    </source>
</evidence>
<dbReference type="GO" id="GO:0099095">
    <property type="term" value="F:ligand-gated monoatomic anion channel activity"/>
    <property type="evidence" value="ECO:0007669"/>
    <property type="project" value="UniProtKB-ARBA"/>
</dbReference>
<sequence>MAASYKIRGGVRLESSESQQNESLRKTLIGFDIDNKNYTMRKARDSGTNDIVSKNITNILENLLKNYESSQLPNHGKGHPTVVKTNILIRSMGPVSELDMEYSMDCYFRQYWRDQRLSFVGPINSLSLSIKMLERIWRPDTYFYNGKNSYVHTITVPNKLLRISQDGDILYSMRLTIKAKCPMELKTFPMDRQSCPLILGSYAYTSKDLVYQWQNEESVNFVAGMTLSQFDLISYPSRSFNLTRREGEFSVLEVSFNLQRHTGYFLIQIYVPCILIVVLSWVSFWIHREATSDRVGLGITTVLTLSTISLDSRTDLPKVRYATALDWFLLMSFFYCIATLLEFAGVHYFTKVGSGEILVEEDEWDDCNEPIEEFIGGNSADLLENINTDNRRRRSSNICPIYNTTSLCQNSQRTSIISNSNCSLHTKSTLEKTTQTENKLPKWKQFLYCLKGDDKFRRQRQRDAEALETNKNGHHGNRHINSVSLIDRTARIMFPASFGLFNLFYWLMYIMTQENFKWGDNQLNARGY</sequence>
<dbReference type="FunFam" id="2.70.170.10:FF:000003">
    <property type="entry name" value="Putative gamma-aminobutyric acid receptor subunit gamma-2"/>
    <property type="match status" value="1"/>
</dbReference>
<feature type="transmembrane region" description="Helical" evidence="18">
    <location>
        <begin position="264"/>
        <end position="286"/>
    </location>
</feature>
<dbReference type="FunFam" id="1.20.58.390:FF:000065">
    <property type="entry name" value="GABA-gated ion channel"/>
    <property type="match status" value="1"/>
</dbReference>
<evidence type="ECO:0000256" key="15">
    <source>
        <dbReference type="ARBA" id="ARBA00023286"/>
    </source>
</evidence>
<dbReference type="InterPro" id="IPR036734">
    <property type="entry name" value="Neur_chan_lig-bd_sf"/>
</dbReference>
<dbReference type="CDD" id="cd19049">
    <property type="entry name" value="LGIC_TM_anion"/>
    <property type="match status" value="1"/>
</dbReference>
<dbReference type="InterPro" id="IPR006029">
    <property type="entry name" value="Neurotrans-gated_channel_TM"/>
</dbReference>
<feature type="transmembrane region" description="Helical" evidence="18">
    <location>
        <begin position="492"/>
        <end position="511"/>
    </location>
</feature>
<evidence type="ECO:0000256" key="13">
    <source>
        <dbReference type="ARBA" id="ARBA00023214"/>
    </source>
</evidence>
<evidence type="ECO:0000256" key="5">
    <source>
        <dbReference type="ARBA" id="ARBA00022989"/>
    </source>
</evidence>
<keyword evidence="9" id="KW-1015">Disulfide bond</keyword>
<evidence type="ECO:0000256" key="8">
    <source>
        <dbReference type="ARBA" id="ARBA00023136"/>
    </source>
</evidence>
<dbReference type="Gene3D" id="2.70.170.10">
    <property type="entry name" value="Neurotransmitter-gated ion-channel ligand-binding domain"/>
    <property type="match status" value="1"/>
</dbReference>
<keyword evidence="4" id="KW-0732">Signal</keyword>
<dbReference type="KEGG" id="soy:115878702"/>
<keyword evidence="2" id="KW-1003">Cell membrane</keyword>
<evidence type="ECO:0000256" key="9">
    <source>
        <dbReference type="ARBA" id="ARBA00023157"/>
    </source>
</evidence>
<comment type="subcellular location">
    <subcellularLocation>
        <location evidence="17">Postsynaptic cell membrane</location>
        <topology evidence="17">Multi-pass membrane protein</topology>
    </subcellularLocation>
</comment>
<dbReference type="OrthoDB" id="203862at2759"/>
<evidence type="ECO:0000256" key="10">
    <source>
        <dbReference type="ARBA" id="ARBA00023170"/>
    </source>
</evidence>
<dbReference type="PRINTS" id="PR00252">
    <property type="entry name" value="NRIONCHANNEL"/>
</dbReference>
<evidence type="ECO:0000259" key="20">
    <source>
        <dbReference type="Pfam" id="PF02932"/>
    </source>
</evidence>
<feature type="transmembrane region" description="Helical" evidence="18">
    <location>
        <begin position="327"/>
        <end position="349"/>
    </location>
</feature>
<keyword evidence="10 22" id="KW-0675">Receptor</keyword>
<evidence type="ECO:0000256" key="16">
    <source>
        <dbReference type="ARBA" id="ARBA00023303"/>
    </source>
</evidence>
<dbReference type="PROSITE" id="PS00236">
    <property type="entry name" value="NEUROTR_ION_CHANNEL"/>
    <property type="match status" value="1"/>
</dbReference>
<accession>A0A6J2XI66</accession>
<protein>
    <submittedName>
        <fullName evidence="22">Gamma-aminobutyric acid receptor subunit alpha-2</fullName>
    </submittedName>
</protein>
<feature type="domain" description="Neurotransmitter-gated ion-channel transmembrane" evidence="20">
    <location>
        <begin position="269"/>
        <end position="506"/>
    </location>
</feature>
<proteinExistence type="inferred from homology"/>
<dbReference type="Proteomes" id="UP000504635">
    <property type="component" value="Unplaced"/>
</dbReference>
<keyword evidence="16 18" id="KW-0407">Ion channel</keyword>
<keyword evidence="6" id="KW-0770">Synapse</keyword>
<evidence type="ECO:0000313" key="21">
    <source>
        <dbReference type="Proteomes" id="UP000504635"/>
    </source>
</evidence>
<comment type="caution">
    <text evidence="18">Lacks conserved residue(s) required for the propagation of feature annotation.</text>
</comment>
<dbReference type="CDD" id="cd19007">
    <property type="entry name" value="LGIC_ECD_GABAR_GRD-like"/>
    <property type="match status" value="1"/>
</dbReference>
<evidence type="ECO:0000256" key="12">
    <source>
        <dbReference type="ARBA" id="ARBA00023180"/>
    </source>
</evidence>
<dbReference type="RefSeq" id="XP_030751143.1">
    <property type="nucleotide sequence ID" value="XM_030895283.1"/>
</dbReference>
<keyword evidence="7 18" id="KW-0406">Ion transport</keyword>
<dbReference type="Pfam" id="PF02931">
    <property type="entry name" value="Neur_chan_LBD"/>
    <property type="match status" value="1"/>
</dbReference>
<evidence type="ECO:0000259" key="19">
    <source>
        <dbReference type="Pfam" id="PF02931"/>
    </source>
</evidence>
<dbReference type="InterPro" id="IPR038050">
    <property type="entry name" value="Neuro_actylchol_rec"/>
</dbReference>
<comment type="similarity">
    <text evidence="18">Belongs to the ligand-gated ion channel (TC 1.A.9) family.</text>
</comment>
<dbReference type="InParanoid" id="A0A6J2XI66"/>
<dbReference type="Gene3D" id="1.20.58.390">
    <property type="entry name" value="Neurotransmitter-gated ion-channel transmembrane domain"/>
    <property type="match status" value="1"/>
</dbReference>
<evidence type="ECO:0000256" key="7">
    <source>
        <dbReference type="ARBA" id="ARBA00023065"/>
    </source>
</evidence>
<dbReference type="InterPro" id="IPR006201">
    <property type="entry name" value="Neur_channel"/>
</dbReference>
<keyword evidence="12" id="KW-0325">Glycoprotein</keyword>
<dbReference type="InterPro" id="IPR018000">
    <property type="entry name" value="Neurotransmitter_ion_chnl_CS"/>
</dbReference>
<gene>
    <name evidence="22" type="primary">LOC115878702</name>
</gene>
<dbReference type="InterPro" id="IPR036719">
    <property type="entry name" value="Neuro-gated_channel_TM_sf"/>
</dbReference>
<dbReference type="AlphaFoldDB" id="A0A6J2XI66"/>
<keyword evidence="21" id="KW-1185">Reference proteome</keyword>
<dbReference type="NCBIfam" id="TIGR00860">
    <property type="entry name" value="LIC"/>
    <property type="match status" value="1"/>
</dbReference>
<feature type="domain" description="Neurotransmitter-gated ion-channel ligand-binding" evidence="19">
    <location>
        <begin position="57"/>
        <end position="261"/>
    </location>
</feature>
<dbReference type="SUPFAM" id="SSF63712">
    <property type="entry name" value="Nicotinic receptor ligand binding domain-like"/>
    <property type="match status" value="1"/>
</dbReference>
<keyword evidence="14" id="KW-0628">Postsynaptic cell membrane</keyword>
<dbReference type="FunCoup" id="A0A6J2XI66">
    <property type="interactions" value="103"/>
</dbReference>
<evidence type="ECO:0000256" key="17">
    <source>
        <dbReference type="ARBA" id="ARBA00034104"/>
    </source>
</evidence>
<keyword evidence="13" id="KW-0868">Chloride</keyword>
<reference evidence="22" key="1">
    <citation type="submission" date="2025-08" db="UniProtKB">
        <authorList>
            <consortium name="RefSeq"/>
        </authorList>
    </citation>
    <scope>IDENTIFICATION</scope>
    <source>
        <tissue evidence="22">Gonads</tissue>
    </source>
</reference>
<evidence type="ECO:0000256" key="11">
    <source>
        <dbReference type="ARBA" id="ARBA00023173"/>
    </source>
</evidence>
<keyword evidence="8 18" id="KW-0472">Membrane</keyword>
<keyword evidence="5 18" id="KW-1133">Transmembrane helix</keyword>
<evidence type="ECO:0000256" key="14">
    <source>
        <dbReference type="ARBA" id="ARBA00023257"/>
    </source>
</evidence>
<keyword evidence="1 18" id="KW-0813">Transport</keyword>
<organism evidence="21 22">
    <name type="scientific">Sitophilus oryzae</name>
    <name type="common">Rice weevil</name>
    <name type="synonym">Curculio oryzae</name>
    <dbReference type="NCBI Taxonomy" id="7048"/>
    <lineage>
        <taxon>Eukaryota</taxon>
        <taxon>Metazoa</taxon>
        <taxon>Ecdysozoa</taxon>
        <taxon>Arthropoda</taxon>
        <taxon>Hexapoda</taxon>
        <taxon>Insecta</taxon>
        <taxon>Pterygota</taxon>
        <taxon>Neoptera</taxon>
        <taxon>Endopterygota</taxon>
        <taxon>Coleoptera</taxon>
        <taxon>Polyphaga</taxon>
        <taxon>Cucujiformia</taxon>
        <taxon>Curculionidae</taxon>
        <taxon>Dryophthorinae</taxon>
        <taxon>Sitophilus</taxon>
    </lineage>
</organism>
<dbReference type="InterPro" id="IPR006028">
    <property type="entry name" value="GABAA/Glycine_rcpt"/>
</dbReference>
<dbReference type="PANTHER" id="PTHR18945">
    <property type="entry name" value="NEUROTRANSMITTER GATED ION CHANNEL"/>
    <property type="match status" value="1"/>
</dbReference>
<dbReference type="GO" id="GO:0005230">
    <property type="term" value="F:extracellular ligand-gated monoatomic ion channel activity"/>
    <property type="evidence" value="ECO:0007669"/>
    <property type="project" value="InterPro"/>
</dbReference>
<dbReference type="GO" id="GO:0004890">
    <property type="term" value="F:GABA-A receptor activity"/>
    <property type="evidence" value="ECO:0007669"/>
    <property type="project" value="InterPro"/>
</dbReference>
<dbReference type="PRINTS" id="PR01079">
    <property type="entry name" value="GABAARALPHA"/>
</dbReference>
<evidence type="ECO:0000256" key="18">
    <source>
        <dbReference type="RuleBase" id="RU000687"/>
    </source>
</evidence>
<dbReference type="GeneID" id="115878702"/>
<dbReference type="PRINTS" id="PR00253">
    <property type="entry name" value="GABAARECEPTR"/>
</dbReference>